<comment type="caution">
    <text evidence="1">The sequence shown here is derived from an EMBL/GenBank/DDBJ whole genome shotgun (WGS) entry which is preliminary data.</text>
</comment>
<name>A0A9W6XFS7_9STRA</name>
<dbReference type="AlphaFoldDB" id="A0A9W6XFS7"/>
<dbReference type="EMBL" id="BSXT01001033">
    <property type="protein sequence ID" value="GMF37684.1"/>
    <property type="molecule type" value="Genomic_DNA"/>
</dbReference>
<evidence type="ECO:0000313" key="2">
    <source>
        <dbReference type="Proteomes" id="UP001165121"/>
    </source>
</evidence>
<reference evidence="1" key="1">
    <citation type="submission" date="2023-04" db="EMBL/GenBank/DDBJ databases">
        <title>Phytophthora fragariaefolia NBRC 109709.</title>
        <authorList>
            <person name="Ichikawa N."/>
            <person name="Sato H."/>
            <person name="Tonouchi N."/>
        </authorList>
    </citation>
    <scope>NUCLEOTIDE SEQUENCE</scope>
    <source>
        <strain evidence="1">NBRC 109709</strain>
    </source>
</reference>
<keyword evidence="2" id="KW-1185">Reference proteome</keyword>
<dbReference type="OrthoDB" id="127383at2759"/>
<protein>
    <submittedName>
        <fullName evidence="1">Unnamed protein product</fullName>
    </submittedName>
</protein>
<dbReference type="Proteomes" id="UP001165121">
    <property type="component" value="Unassembled WGS sequence"/>
</dbReference>
<sequence length="222" mass="24197">MICKIAKNNGANVYECLARPSSRSKTIVENLFNANDDVTNRVPIKLLFYIGMPVMITRKPNLLEADFIANGVIGSIVGMHPLPADLASTAYSVNGAIINRFEKYPDLLLIKIHVCLKGLVTGLFEGVIGVPPLHVKLQLKQIPNLAQTCATVDQFAIVPAFACTTEKLQRRTCYDGVVVTPLNRRKGSPKQTFLCCLVKGNILIGSYANGKSYAGVLIKFCT</sequence>
<organism evidence="1 2">
    <name type="scientific">Phytophthora fragariaefolia</name>
    <dbReference type="NCBI Taxonomy" id="1490495"/>
    <lineage>
        <taxon>Eukaryota</taxon>
        <taxon>Sar</taxon>
        <taxon>Stramenopiles</taxon>
        <taxon>Oomycota</taxon>
        <taxon>Peronosporomycetes</taxon>
        <taxon>Peronosporales</taxon>
        <taxon>Peronosporaceae</taxon>
        <taxon>Phytophthora</taxon>
    </lineage>
</organism>
<proteinExistence type="predicted"/>
<evidence type="ECO:0000313" key="1">
    <source>
        <dbReference type="EMBL" id="GMF37684.1"/>
    </source>
</evidence>
<gene>
    <name evidence="1" type="ORF">Pfra01_001062900</name>
</gene>
<accession>A0A9W6XFS7</accession>